<feature type="transmembrane region" description="Helical" evidence="1">
    <location>
        <begin position="43"/>
        <end position="62"/>
    </location>
</feature>
<dbReference type="EMBL" id="CP014544">
    <property type="protein sequence ID" value="AMO68934.1"/>
    <property type="molecule type" value="Genomic_DNA"/>
</dbReference>
<dbReference type="KEGG" id="zal:AZF00_11780"/>
<organism evidence="2 3">
    <name type="scientific">Zhongshania aliphaticivorans</name>
    <dbReference type="NCBI Taxonomy" id="1470434"/>
    <lineage>
        <taxon>Bacteria</taxon>
        <taxon>Pseudomonadati</taxon>
        <taxon>Pseudomonadota</taxon>
        <taxon>Gammaproteobacteria</taxon>
        <taxon>Cellvibrionales</taxon>
        <taxon>Spongiibacteraceae</taxon>
        <taxon>Zhongshania</taxon>
    </lineage>
</organism>
<feature type="transmembrane region" description="Helical" evidence="1">
    <location>
        <begin position="99"/>
        <end position="116"/>
    </location>
</feature>
<proteinExistence type="predicted"/>
<keyword evidence="1" id="KW-0812">Transmembrane</keyword>
<evidence type="ECO:0000313" key="2">
    <source>
        <dbReference type="EMBL" id="AMO68934.1"/>
    </source>
</evidence>
<evidence type="ECO:0000256" key="1">
    <source>
        <dbReference type="SAM" id="Phobius"/>
    </source>
</evidence>
<feature type="transmembrane region" description="Helical" evidence="1">
    <location>
        <begin position="12"/>
        <end position="31"/>
    </location>
</feature>
<feature type="transmembrane region" description="Helical" evidence="1">
    <location>
        <begin position="128"/>
        <end position="146"/>
    </location>
</feature>
<name>A0A127M6P5_9GAMM</name>
<accession>A0A127M6P5</accession>
<dbReference type="STRING" id="1470434.AZF00_11780"/>
<gene>
    <name evidence="2" type="ORF">AZF00_11780</name>
</gene>
<protein>
    <submittedName>
        <fullName evidence="2">Uncharacterized protein</fullName>
    </submittedName>
</protein>
<dbReference type="RefSeq" id="WP_008249129.1">
    <property type="nucleotide sequence ID" value="NZ_CP014544.1"/>
</dbReference>
<keyword evidence="1" id="KW-1133">Transmembrane helix</keyword>
<dbReference type="Proteomes" id="UP000074119">
    <property type="component" value="Chromosome"/>
</dbReference>
<dbReference type="AlphaFoldDB" id="A0A127M6P5"/>
<sequence>MESILDKLSSYNLFNYLLPGVILCVVSDRYFDIPLLQDSIITGLFFYYFVGLITSRFGSIVLEPILKKLKIVKFAAYSDFLKAVKNDQKVEVLSEANNMYRSLISALVILCLLVAGEKIIHEYESLSSYYKYALLPALLILFVFSYRKQSEYIVKRINSNNESSD</sequence>
<keyword evidence="1" id="KW-0472">Membrane</keyword>
<reference evidence="2 3" key="1">
    <citation type="submission" date="2015-12" db="EMBL/GenBank/DDBJ databases">
        <authorList>
            <person name="Shamseldin A."/>
            <person name="Moawad H."/>
            <person name="Abd El-Rahim W.M."/>
            <person name="Sadowsky M.J."/>
        </authorList>
    </citation>
    <scope>NUCLEOTIDE SEQUENCE [LARGE SCALE GENOMIC DNA]</scope>
    <source>
        <strain evidence="2 3">SM2</strain>
    </source>
</reference>
<evidence type="ECO:0000313" key="3">
    <source>
        <dbReference type="Proteomes" id="UP000074119"/>
    </source>
</evidence>